<feature type="domain" description="Enoyl reductase (ER)" evidence="3">
    <location>
        <begin position="18"/>
        <end position="341"/>
    </location>
</feature>
<dbReference type="PANTHER" id="PTHR48106">
    <property type="entry name" value="QUINONE OXIDOREDUCTASE PIG3-RELATED"/>
    <property type="match status" value="1"/>
</dbReference>
<dbReference type="InterPro" id="IPR036291">
    <property type="entry name" value="NAD(P)-bd_dom_sf"/>
</dbReference>
<evidence type="ECO:0000256" key="2">
    <source>
        <dbReference type="ARBA" id="ARBA00023002"/>
    </source>
</evidence>
<evidence type="ECO:0000259" key="3">
    <source>
        <dbReference type="SMART" id="SM00829"/>
    </source>
</evidence>
<dbReference type="SMART" id="SM00829">
    <property type="entry name" value="PKS_ER"/>
    <property type="match status" value="1"/>
</dbReference>
<proteinExistence type="predicted"/>
<dbReference type="Pfam" id="PF08240">
    <property type="entry name" value="ADH_N"/>
    <property type="match status" value="1"/>
</dbReference>
<keyword evidence="5" id="KW-1185">Reference proteome</keyword>
<sequence>MASGLPKNIEAIALVNEGDFDVINKIVIPIPTPEHDQLLIKVEYSGITFADNCFRTGINPVDKWPHILGEEALGKIVSLPPSPVAVLGREYKKRGFSVGQRVVVKATSQMAEYAVCRWTRAIPLPDTISPENAVPMPTQMYTAFMLVEKVYEIKRGDFVLIHSVAREFGLSLLQMAKLRGATVIGMVSTPANAYIARTHGADHVVLRGYTNVVDRVLTITGGQGVHVSYDSVDKDRAEVESDVRMIKQNGTIVVVGNVSSPRARPTPSASPPTTISNGIKICRPVIHDYLERPAEYLDCAQKANTLVSKGFLQPRIHAVIPFTSEAVRQAERDLLGGNTTVSSHVKRCHHRLAQSTIFLLGSHRSITIHQVRSWRNSGD</sequence>
<comment type="caution">
    <text evidence="4">The sequence shown here is derived from an EMBL/GenBank/DDBJ whole genome shotgun (WGS) entry which is preliminary data.</text>
</comment>
<organism evidence="4 5">
    <name type="scientific">Cristinia sonorae</name>
    <dbReference type="NCBI Taxonomy" id="1940300"/>
    <lineage>
        <taxon>Eukaryota</taxon>
        <taxon>Fungi</taxon>
        <taxon>Dikarya</taxon>
        <taxon>Basidiomycota</taxon>
        <taxon>Agaricomycotina</taxon>
        <taxon>Agaricomycetes</taxon>
        <taxon>Agaricomycetidae</taxon>
        <taxon>Agaricales</taxon>
        <taxon>Pleurotineae</taxon>
        <taxon>Stephanosporaceae</taxon>
        <taxon>Cristinia</taxon>
    </lineage>
</organism>
<protein>
    <submittedName>
        <fullName evidence="4">NAD(P)-binding protein</fullName>
    </submittedName>
</protein>
<dbReference type="InterPro" id="IPR013154">
    <property type="entry name" value="ADH-like_N"/>
</dbReference>
<dbReference type="Proteomes" id="UP000813824">
    <property type="component" value="Unassembled WGS sequence"/>
</dbReference>
<dbReference type="InterPro" id="IPR020843">
    <property type="entry name" value="ER"/>
</dbReference>
<keyword evidence="2" id="KW-0560">Oxidoreductase</keyword>
<evidence type="ECO:0000313" key="5">
    <source>
        <dbReference type="Proteomes" id="UP000813824"/>
    </source>
</evidence>
<keyword evidence="1" id="KW-0521">NADP</keyword>
<dbReference type="SUPFAM" id="SSF51735">
    <property type="entry name" value="NAD(P)-binding Rossmann-fold domains"/>
    <property type="match status" value="1"/>
</dbReference>
<accession>A0A8K0UFZ9</accession>
<name>A0A8K0UFZ9_9AGAR</name>
<dbReference type="OrthoDB" id="48317at2759"/>
<evidence type="ECO:0000256" key="1">
    <source>
        <dbReference type="ARBA" id="ARBA00022857"/>
    </source>
</evidence>
<dbReference type="Gene3D" id="3.90.180.10">
    <property type="entry name" value="Medium-chain alcohol dehydrogenases, catalytic domain"/>
    <property type="match status" value="1"/>
</dbReference>
<dbReference type="AlphaFoldDB" id="A0A8K0UFZ9"/>
<reference evidence="4" key="1">
    <citation type="journal article" date="2021" name="New Phytol.">
        <title>Evolutionary innovations through gain and loss of genes in the ectomycorrhizal Boletales.</title>
        <authorList>
            <person name="Wu G."/>
            <person name="Miyauchi S."/>
            <person name="Morin E."/>
            <person name="Kuo A."/>
            <person name="Drula E."/>
            <person name="Varga T."/>
            <person name="Kohler A."/>
            <person name="Feng B."/>
            <person name="Cao Y."/>
            <person name="Lipzen A."/>
            <person name="Daum C."/>
            <person name="Hundley H."/>
            <person name="Pangilinan J."/>
            <person name="Johnson J."/>
            <person name="Barry K."/>
            <person name="LaButti K."/>
            <person name="Ng V."/>
            <person name="Ahrendt S."/>
            <person name="Min B."/>
            <person name="Choi I.G."/>
            <person name="Park H."/>
            <person name="Plett J.M."/>
            <person name="Magnuson J."/>
            <person name="Spatafora J.W."/>
            <person name="Nagy L.G."/>
            <person name="Henrissat B."/>
            <person name="Grigoriev I.V."/>
            <person name="Yang Z.L."/>
            <person name="Xu J."/>
            <person name="Martin F.M."/>
        </authorList>
    </citation>
    <scope>NUCLEOTIDE SEQUENCE</scope>
    <source>
        <strain evidence="4">KKN 215</strain>
    </source>
</reference>
<dbReference type="InterPro" id="IPR013149">
    <property type="entry name" value="ADH-like_C"/>
</dbReference>
<dbReference type="Pfam" id="PF00107">
    <property type="entry name" value="ADH_zinc_N"/>
    <property type="match status" value="1"/>
</dbReference>
<evidence type="ECO:0000313" key="4">
    <source>
        <dbReference type="EMBL" id="KAH8087136.1"/>
    </source>
</evidence>
<dbReference type="EMBL" id="JAEVFJ010000041">
    <property type="protein sequence ID" value="KAH8087136.1"/>
    <property type="molecule type" value="Genomic_DNA"/>
</dbReference>
<dbReference type="InterPro" id="IPR011032">
    <property type="entry name" value="GroES-like_sf"/>
</dbReference>
<dbReference type="SUPFAM" id="SSF50129">
    <property type="entry name" value="GroES-like"/>
    <property type="match status" value="1"/>
</dbReference>
<dbReference type="GO" id="GO:0035925">
    <property type="term" value="F:mRNA 3'-UTR AU-rich region binding"/>
    <property type="evidence" value="ECO:0007669"/>
    <property type="project" value="TreeGrafter"/>
</dbReference>
<dbReference type="GO" id="GO:0070402">
    <property type="term" value="F:NADPH binding"/>
    <property type="evidence" value="ECO:0007669"/>
    <property type="project" value="TreeGrafter"/>
</dbReference>
<dbReference type="GO" id="GO:0005829">
    <property type="term" value="C:cytosol"/>
    <property type="evidence" value="ECO:0007669"/>
    <property type="project" value="TreeGrafter"/>
</dbReference>
<gene>
    <name evidence="4" type="ORF">BXZ70DRAFT_540869</name>
</gene>
<dbReference type="PANTHER" id="PTHR48106:SF13">
    <property type="entry name" value="QUINONE OXIDOREDUCTASE-RELATED"/>
    <property type="match status" value="1"/>
</dbReference>
<dbReference type="GO" id="GO:0003960">
    <property type="term" value="F:quinone reductase (NADPH) activity"/>
    <property type="evidence" value="ECO:0007669"/>
    <property type="project" value="TreeGrafter"/>
</dbReference>
<dbReference type="Gene3D" id="3.40.50.720">
    <property type="entry name" value="NAD(P)-binding Rossmann-like Domain"/>
    <property type="match status" value="1"/>
</dbReference>